<dbReference type="SUPFAM" id="SSF88697">
    <property type="entry name" value="PUA domain-like"/>
    <property type="match status" value="1"/>
</dbReference>
<feature type="compositionally biased region" description="Polar residues" evidence="1">
    <location>
        <begin position="97"/>
        <end position="112"/>
    </location>
</feature>
<dbReference type="OrthoDB" id="2149705at2759"/>
<feature type="compositionally biased region" description="Polar residues" evidence="1">
    <location>
        <begin position="331"/>
        <end position="349"/>
    </location>
</feature>
<feature type="compositionally biased region" description="Acidic residues" evidence="1">
    <location>
        <begin position="277"/>
        <end position="286"/>
    </location>
</feature>
<reference evidence="2 3" key="1">
    <citation type="submission" date="2014-02" db="EMBL/GenBank/DDBJ databases">
        <title>The genome sequence of Colletotrichum salicis CBS 607.94.</title>
        <authorList>
            <person name="Baroncelli R."/>
            <person name="Thon M.R."/>
        </authorList>
    </citation>
    <scope>NUCLEOTIDE SEQUENCE [LARGE SCALE GENOMIC DNA]</scope>
    <source>
        <strain evidence="2 3">CBS 607.94</strain>
    </source>
</reference>
<feature type="compositionally biased region" description="Acidic residues" evidence="1">
    <location>
        <begin position="369"/>
        <end position="385"/>
    </location>
</feature>
<feature type="compositionally biased region" description="Basic and acidic residues" evidence="1">
    <location>
        <begin position="673"/>
        <end position="682"/>
    </location>
</feature>
<sequence length="828" mass="92420">MPPQTRSSGRAPADPSPDRVYKSSKPAKQAKFPHRRTEVRTYSSRKPTARIASHQQKTLTQMFETTRSSPVRLDLSDDEEEPKPRKRRRKTMGDEPTPSSSFHTQTLTQMSRRSSEKSPGEEEDEDVWQFQPSDDEVEKNPPVLPSANDKENQVPGKKHSSKAPSRTPSVVPQTPTNKRVILEILSSVGSPLTPMLARYSPAPKRSPLKDKSTNTMSPIPKLTTSVKRPRTLTVQDSYATTGSQSSSQIVSPSKMPLQPTKNVRFITPHPTASLAPMEEDEEEEGDREVSPSPRRPQRSPLVEIADSEDEFDSLEILDEEAEGYDAVGEDTQFQMDQILISSENVTSEEASPAEEGDSDKENVAPAAKEDDDDEEEEEEEEEEDATVVLSNPFVFAKLAREDSRRETVEVITSSPEPTHTSGSSVLQKASRETNDESVSQMTPTQSQKTPKAKGKAPVETPKALETPKTPHTQGLESQRLPYSVIHGMGRQGDRTDIFISIHPEHMEAIMVGEKNHEFRNYRIPHTVTRMWLYVTKPIAELRYMACFSEARSPGEIDEDGIGNAEFNQHKTSKFAYHLKKVFQLNDPMPLQEMMDMDWLHGPPQKYNYVPPAVVGQLMANLRCCIIGNDEDEDEEDVPEPETGRKESLPAARGPSEEQTVSQELLEQFRSDIEHSTQHHSSDADLLVPSSQTPTKNRGGRKFGTELPHFTKPALPPTPLSRPPNPTPRRAVRPSQATTVSQASSPSQSPVKFRSASRRPTRSNNNSSLPIFVDEDEDDSPVHLPLGTFQMDSSQLLSKSQMLPESLLRDDGGDDDNITVFDSDQDDEL</sequence>
<evidence type="ECO:0000256" key="1">
    <source>
        <dbReference type="SAM" id="MobiDB-lite"/>
    </source>
</evidence>
<evidence type="ECO:0000313" key="2">
    <source>
        <dbReference type="EMBL" id="KXH38726.1"/>
    </source>
</evidence>
<feature type="compositionally biased region" description="Polar residues" evidence="1">
    <location>
        <begin position="53"/>
        <end position="69"/>
    </location>
</feature>
<dbReference type="AlphaFoldDB" id="A0A135SS81"/>
<keyword evidence="3" id="KW-1185">Reference proteome</keyword>
<feature type="compositionally biased region" description="Polar residues" evidence="1">
    <location>
        <begin position="436"/>
        <end position="449"/>
    </location>
</feature>
<feature type="compositionally biased region" description="Acidic residues" evidence="1">
    <location>
        <begin position="630"/>
        <end position="639"/>
    </location>
</feature>
<feature type="compositionally biased region" description="Polar residues" evidence="1">
    <location>
        <begin position="162"/>
        <end position="177"/>
    </location>
</feature>
<feature type="region of interest" description="Disordered" evidence="1">
    <location>
        <begin position="190"/>
        <end position="478"/>
    </location>
</feature>
<feature type="compositionally biased region" description="Basic and acidic residues" evidence="1">
    <location>
        <begin position="398"/>
        <end position="408"/>
    </location>
</feature>
<feature type="region of interest" description="Disordered" evidence="1">
    <location>
        <begin position="630"/>
        <end position="661"/>
    </location>
</feature>
<feature type="compositionally biased region" description="Polar residues" evidence="1">
    <location>
        <begin position="410"/>
        <end position="427"/>
    </location>
</feature>
<feature type="compositionally biased region" description="Low complexity" evidence="1">
    <location>
        <begin position="733"/>
        <end position="750"/>
    </location>
</feature>
<feature type="region of interest" description="Disordered" evidence="1">
    <location>
        <begin position="673"/>
        <end position="786"/>
    </location>
</feature>
<feature type="compositionally biased region" description="Pro residues" evidence="1">
    <location>
        <begin position="713"/>
        <end position="726"/>
    </location>
</feature>
<feature type="region of interest" description="Disordered" evidence="1">
    <location>
        <begin position="1"/>
        <end position="178"/>
    </location>
</feature>
<feature type="compositionally biased region" description="Low complexity" evidence="1">
    <location>
        <begin position="243"/>
        <end position="253"/>
    </location>
</feature>
<feature type="compositionally biased region" description="Acidic residues" evidence="1">
    <location>
        <begin position="305"/>
        <end position="323"/>
    </location>
</feature>
<feature type="region of interest" description="Disordered" evidence="1">
    <location>
        <begin position="805"/>
        <end position="828"/>
    </location>
</feature>
<feature type="compositionally biased region" description="Acidic residues" evidence="1">
    <location>
        <begin position="811"/>
        <end position="828"/>
    </location>
</feature>
<proteinExistence type="predicted"/>
<feature type="compositionally biased region" description="Acidic residues" evidence="1">
    <location>
        <begin position="121"/>
        <end position="137"/>
    </location>
</feature>
<feature type="compositionally biased region" description="Polar residues" evidence="1">
    <location>
        <begin position="213"/>
        <end position="242"/>
    </location>
</feature>
<dbReference type="Proteomes" id="UP000070121">
    <property type="component" value="Unassembled WGS sequence"/>
</dbReference>
<protein>
    <submittedName>
        <fullName evidence="2">Uncharacterized protein</fullName>
    </submittedName>
</protein>
<name>A0A135SS81_9PEZI</name>
<dbReference type="EMBL" id="JFFI01002267">
    <property type="protein sequence ID" value="KXH38726.1"/>
    <property type="molecule type" value="Genomic_DNA"/>
</dbReference>
<dbReference type="InterPro" id="IPR015947">
    <property type="entry name" value="PUA-like_sf"/>
</dbReference>
<comment type="caution">
    <text evidence="2">The sequence shown here is derived from an EMBL/GenBank/DDBJ whole genome shotgun (WGS) entry which is preliminary data.</text>
</comment>
<gene>
    <name evidence="2" type="ORF">CSAL01_03051</name>
</gene>
<accession>A0A135SS81</accession>
<organism evidence="2 3">
    <name type="scientific">Colletotrichum salicis</name>
    <dbReference type="NCBI Taxonomy" id="1209931"/>
    <lineage>
        <taxon>Eukaryota</taxon>
        <taxon>Fungi</taxon>
        <taxon>Dikarya</taxon>
        <taxon>Ascomycota</taxon>
        <taxon>Pezizomycotina</taxon>
        <taxon>Sordariomycetes</taxon>
        <taxon>Hypocreomycetidae</taxon>
        <taxon>Glomerellales</taxon>
        <taxon>Glomerellaceae</taxon>
        <taxon>Colletotrichum</taxon>
        <taxon>Colletotrichum acutatum species complex</taxon>
    </lineage>
</organism>
<evidence type="ECO:0000313" key="3">
    <source>
        <dbReference type="Proteomes" id="UP000070121"/>
    </source>
</evidence>